<evidence type="ECO:0008006" key="6">
    <source>
        <dbReference type="Google" id="ProtNLM"/>
    </source>
</evidence>
<organism evidence="5">
    <name type="scientific">Chrysotila carterae</name>
    <name type="common">Marine alga</name>
    <name type="synonym">Syracosphaera carterae</name>
    <dbReference type="NCBI Taxonomy" id="13221"/>
    <lineage>
        <taxon>Eukaryota</taxon>
        <taxon>Haptista</taxon>
        <taxon>Haptophyta</taxon>
        <taxon>Prymnesiophyceae</taxon>
        <taxon>Isochrysidales</taxon>
        <taxon>Isochrysidaceae</taxon>
        <taxon>Chrysotila</taxon>
    </lineage>
</organism>
<name>A0A7S4FCN7_CHRCT</name>
<dbReference type="GO" id="GO:0005886">
    <property type="term" value="C:plasma membrane"/>
    <property type="evidence" value="ECO:0007669"/>
    <property type="project" value="TreeGrafter"/>
</dbReference>
<feature type="domain" description="4'-phosphopantetheinyl transferase" evidence="3">
    <location>
        <begin position="248"/>
        <end position="336"/>
    </location>
</feature>
<dbReference type="AlphaFoldDB" id="A0A7S4FCN7"/>
<evidence type="ECO:0000259" key="4">
    <source>
        <dbReference type="Pfam" id="PF17837"/>
    </source>
</evidence>
<dbReference type="InterPro" id="IPR041354">
    <property type="entry name" value="4PPT_N"/>
</dbReference>
<dbReference type="InterPro" id="IPR003542">
    <property type="entry name" value="Enbac_synth_compD-like"/>
</dbReference>
<dbReference type="PANTHER" id="PTHR38096">
    <property type="entry name" value="ENTEROBACTIN SYNTHASE COMPONENT D"/>
    <property type="match status" value="1"/>
</dbReference>
<feature type="region of interest" description="Disordered" evidence="2">
    <location>
        <begin position="89"/>
        <end position="123"/>
    </location>
</feature>
<keyword evidence="1" id="KW-0808">Transferase</keyword>
<dbReference type="Pfam" id="PF01648">
    <property type="entry name" value="ACPS"/>
    <property type="match status" value="1"/>
</dbReference>
<feature type="compositionally biased region" description="Polar residues" evidence="2">
    <location>
        <begin position="56"/>
        <end position="69"/>
    </location>
</feature>
<gene>
    <name evidence="5" type="ORF">PCAR00345_LOCUS41057</name>
</gene>
<dbReference type="GO" id="GO:0008897">
    <property type="term" value="F:holo-[acyl-carrier-protein] synthase activity"/>
    <property type="evidence" value="ECO:0007669"/>
    <property type="project" value="InterPro"/>
</dbReference>
<evidence type="ECO:0000313" key="5">
    <source>
        <dbReference type="EMBL" id="CAE0788348.1"/>
    </source>
</evidence>
<feature type="compositionally biased region" description="Basic and acidic residues" evidence="2">
    <location>
        <begin position="93"/>
        <end position="123"/>
    </location>
</feature>
<dbReference type="EMBL" id="HBIZ01067058">
    <property type="protein sequence ID" value="CAE0788348.1"/>
    <property type="molecule type" value="Transcribed_RNA"/>
</dbReference>
<evidence type="ECO:0000259" key="3">
    <source>
        <dbReference type="Pfam" id="PF01648"/>
    </source>
</evidence>
<feature type="domain" description="4'-phosphopantetheinyl transferase N-terminal" evidence="4">
    <location>
        <begin position="169"/>
        <end position="237"/>
    </location>
</feature>
<sequence length="361" mass="39507">MAPVHWADAPPFATVFSSTMRMQTLASYMRLQTDQVAWPMRMQRQRPLKASRENWNKQGIQSSQATTEFGSPGSLSEIGCVAVKLPDPTLLHEGSDDGREGSRVGGKRESDGGAERGGGRAGCVDERDQGGCLAHEREGQRRQDKEELLWARCSAALPFDDLHQAEIEALCTMSSTRRRLTFAGGRIALRRAMALAHCGNVSCAPVLKGDDGAPCMPAEMLLGSISHTDGLAVAVAATAQRDWQRRALGVDVERVSRESPMRLTKRILAPDEALRLGDLGMPAGAELTLRFSMKEALYKALFPLVRRSIPWHSVVANPTLDGLCELDLSRLEQHASTRLVAEARWVIVDDFFLTSASAFLL</sequence>
<dbReference type="Pfam" id="PF17837">
    <property type="entry name" value="4PPT_N"/>
    <property type="match status" value="1"/>
</dbReference>
<dbReference type="PANTHER" id="PTHR38096:SF1">
    <property type="entry name" value="ENTEROBACTIN SYNTHASE COMPONENT D"/>
    <property type="match status" value="1"/>
</dbReference>
<dbReference type="Gene3D" id="3.90.470.20">
    <property type="entry name" value="4'-phosphopantetheinyl transferase domain"/>
    <property type="match status" value="1"/>
</dbReference>
<evidence type="ECO:0000256" key="1">
    <source>
        <dbReference type="ARBA" id="ARBA00022679"/>
    </source>
</evidence>
<protein>
    <recommendedName>
        <fullName evidence="6">4'-phosphopantetheinyl transferase domain-containing protein</fullName>
    </recommendedName>
</protein>
<dbReference type="SUPFAM" id="SSF56214">
    <property type="entry name" value="4'-phosphopantetheinyl transferase"/>
    <property type="match status" value="1"/>
</dbReference>
<proteinExistence type="predicted"/>
<feature type="region of interest" description="Disordered" evidence="2">
    <location>
        <begin position="47"/>
        <end position="72"/>
    </location>
</feature>
<dbReference type="GO" id="GO:0000287">
    <property type="term" value="F:magnesium ion binding"/>
    <property type="evidence" value="ECO:0007669"/>
    <property type="project" value="InterPro"/>
</dbReference>
<dbReference type="GO" id="GO:0009366">
    <property type="term" value="C:enterobactin synthetase complex"/>
    <property type="evidence" value="ECO:0007669"/>
    <property type="project" value="InterPro"/>
</dbReference>
<reference evidence="5" key="1">
    <citation type="submission" date="2021-01" db="EMBL/GenBank/DDBJ databases">
        <authorList>
            <person name="Corre E."/>
            <person name="Pelletier E."/>
            <person name="Niang G."/>
            <person name="Scheremetjew M."/>
            <person name="Finn R."/>
            <person name="Kale V."/>
            <person name="Holt S."/>
            <person name="Cochrane G."/>
            <person name="Meng A."/>
            <person name="Brown T."/>
            <person name="Cohen L."/>
        </authorList>
    </citation>
    <scope>NUCLEOTIDE SEQUENCE</scope>
    <source>
        <strain evidence="5">CCMP645</strain>
    </source>
</reference>
<accession>A0A7S4FCN7</accession>
<dbReference type="GO" id="GO:0009239">
    <property type="term" value="P:enterobactin biosynthetic process"/>
    <property type="evidence" value="ECO:0007669"/>
    <property type="project" value="InterPro"/>
</dbReference>
<dbReference type="InterPro" id="IPR037143">
    <property type="entry name" value="4-PPantetheinyl_Trfase_dom_sf"/>
</dbReference>
<dbReference type="InterPro" id="IPR008278">
    <property type="entry name" value="4-PPantetheinyl_Trfase_dom"/>
</dbReference>
<evidence type="ECO:0000256" key="2">
    <source>
        <dbReference type="SAM" id="MobiDB-lite"/>
    </source>
</evidence>